<sequence length="65" mass="7115">MKAGVILLSLLAAAATWWWITRTPDETRRKSALRFHGFVKGLAIGIGVYVVLTLSALVYLALASR</sequence>
<accession>A0A4R3V6A9</accession>
<dbReference type="Proteomes" id="UP000294692">
    <property type="component" value="Unassembled WGS sequence"/>
</dbReference>
<dbReference type="OrthoDB" id="4832786at2"/>
<feature type="transmembrane region" description="Helical" evidence="1">
    <location>
        <begin position="38"/>
        <end position="62"/>
    </location>
</feature>
<comment type="caution">
    <text evidence="2">The sequence shown here is derived from an EMBL/GenBank/DDBJ whole genome shotgun (WGS) entry which is preliminary data.</text>
</comment>
<evidence type="ECO:0000313" key="2">
    <source>
        <dbReference type="EMBL" id="TCU99132.1"/>
    </source>
</evidence>
<keyword evidence="3" id="KW-1185">Reference proteome</keyword>
<evidence type="ECO:0000256" key="1">
    <source>
        <dbReference type="SAM" id="Phobius"/>
    </source>
</evidence>
<reference evidence="2 3" key="1">
    <citation type="submission" date="2019-03" db="EMBL/GenBank/DDBJ databases">
        <title>Genomic Encyclopedia of Type Strains, Phase IV (KMG-IV): sequencing the most valuable type-strain genomes for metagenomic binning, comparative biology and taxonomic classification.</title>
        <authorList>
            <person name="Goeker M."/>
        </authorList>
    </citation>
    <scope>NUCLEOTIDE SEQUENCE [LARGE SCALE GENOMIC DNA]</scope>
    <source>
        <strain evidence="2 3">DSM 100048</strain>
    </source>
</reference>
<gene>
    <name evidence="2" type="ORF">EV686_104231</name>
</gene>
<protein>
    <submittedName>
        <fullName evidence="2">Uncharacterized protein</fullName>
    </submittedName>
</protein>
<proteinExistence type="predicted"/>
<name>A0A4R3V6A9_9BURK</name>
<keyword evidence="1" id="KW-0472">Membrane</keyword>
<dbReference type="RefSeq" id="WP_132476665.1">
    <property type="nucleotide sequence ID" value="NZ_JBEBWM010000004.1"/>
</dbReference>
<keyword evidence="1" id="KW-0812">Transmembrane</keyword>
<evidence type="ECO:0000313" key="3">
    <source>
        <dbReference type="Proteomes" id="UP000294692"/>
    </source>
</evidence>
<organism evidence="2 3">
    <name type="scientific">Paracandidimonas soli</name>
    <dbReference type="NCBI Taxonomy" id="1917182"/>
    <lineage>
        <taxon>Bacteria</taxon>
        <taxon>Pseudomonadati</taxon>
        <taxon>Pseudomonadota</taxon>
        <taxon>Betaproteobacteria</taxon>
        <taxon>Burkholderiales</taxon>
        <taxon>Alcaligenaceae</taxon>
        <taxon>Paracandidimonas</taxon>
    </lineage>
</organism>
<keyword evidence="1" id="KW-1133">Transmembrane helix</keyword>
<dbReference type="AlphaFoldDB" id="A0A4R3V6A9"/>
<dbReference type="EMBL" id="SMBX01000004">
    <property type="protein sequence ID" value="TCU99132.1"/>
    <property type="molecule type" value="Genomic_DNA"/>
</dbReference>